<feature type="compositionally biased region" description="Basic and acidic residues" evidence="1">
    <location>
        <begin position="381"/>
        <end position="392"/>
    </location>
</feature>
<sequence length="796" mass="87806">MASGSAASVSMLGSMQEPELPDVMEALECAEEQAQVVPRRLGNRVQFDKASAVLSCVDVAGAHGYVKQELRDDFGEIAKAEPSVEELQQLGLPASEPKGDDLTEQAVAARLELASYSHGFYSKIVSMMAHTSVVPLAVPQTPEEDMAMPVSAEGTGDEADGDGDQDRDPGAEQPGEEEPKQEPADDGDNVLAFQTTKGINDLSVAAPLPPGGCYGAFCRIRGTINEYVEKLADETWHDQFVLGTMHALHRRLARHSPNVVGKTNFDVQLAFHQLDSRCEKGVIALYKEVKNWLESQEDVLLYETLEPFARLLPYLMKQQACISEEIRIALMYAVFHRLAKDLQSIPRAIETFDETIFEPHLKNRGAVPRVVEEATVSVKTEKKGPVEAESDRATPPFKRSKTRGTKRATYDIYVRAHVSQTPVFYFSYMPSEAVEQWVPSVPEKAVANAVQAYDFMVEYELIGKQWALKEKLIATDMEDDTFSEAHPLGKAFMGASRVHVQRSIEDDTATGQFDRASKAFQEDFAESFEDLDAWVAKVRTESHQVGYANLNALLNRMGLFFTSAHGSTKAWSTAACHANLKFTAENLNNCIVLLEVGKYMLVDIFSGPIIDMPPGFGDAHVSFSMATVGDDAATAQALDTNKLKADIEEFTSTAKLFEDSVDVFRAPLSDLHARWMCCANMLHKRVGGTVFEHICEDFFNPGSFENGLIRMTSVLKNMAGFPKFCAKLVEMRKIAAPTRETHEKFTNDIVQLAGMVNFMKEEGFVFDAPSAVTRKEIIEGTSRTFKALVEGPGPAG</sequence>
<proteinExistence type="predicted"/>
<feature type="region of interest" description="Disordered" evidence="1">
    <location>
        <begin position="148"/>
        <end position="188"/>
    </location>
</feature>
<organism evidence="2 3">
    <name type="scientific">Prorocentrum cordatum</name>
    <dbReference type="NCBI Taxonomy" id="2364126"/>
    <lineage>
        <taxon>Eukaryota</taxon>
        <taxon>Sar</taxon>
        <taxon>Alveolata</taxon>
        <taxon>Dinophyceae</taxon>
        <taxon>Prorocentrales</taxon>
        <taxon>Prorocentraceae</taxon>
        <taxon>Prorocentrum</taxon>
    </lineage>
</organism>
<keyword evidence="3" id="KW-1185">Reference proteome</keyword>
<name>A0ABN9SDM0_9DINO</name>
<comment type="caution">
    <text evidence="2">The sequence shown here is derived from an EMBL/GenBank/DDBJ whole genome shotgun (WGS) entry which is preliminary data.</text>
</comment>
<gene>
    <name evidence="2" type="ORF">PCOR1329_LOCUS28317</name>
</gene>
<dbReference type="Proteomes" id="UP001189429">
    <property type="component" value="Unassembled WGS sequence"/>
</dbReference>
<evidence type="ECO:0000313" key="2">
    <source>
        <dbReference type="EMBL" id="CAK0829327.1"/>
    </source>
</evidence>
<accession>A0ABN9SDM0</accession>
<protein>
    <submittedName>
        <fullName evidence="2">Uncharacterized protein</fullName>
    </submittedName>
</protein>
<reference evidence="2" key="1">
    <citation type="submission" date="2023-10" db="EMBL/GenBank/DDBJ databases">
        <authorList>
            <person name="Chen Y."/>
            <person name="Shah S."/>
            <person name="Dougan E. K."/>
            <person name="Thang M."/>
            <person name="Chan C."/>
        </authorList>
    </citation>
    <scope>NUCLEOTIDE SEQUENCE [LARGE SCALE GENOMIC DNA]</scope>
</reference>
<dbReference type="EMBL" id="CAUYUJ010010424">
    <property type="protein sequence ID" value="CAK0829327.1"/>
    <property type="molecule type" value="Genomic_DNA"/>
</dbReference>
<evidence type="ECO:0000256" key="1">
    <source>
        <dbReference type="SAM" id="MobiDB-lite"/>
    </source>
</evidence>
<feature type="region of interest" description="Disordered" evidence="1">
    <location>
        <begin position="381"/>
        <end position="401"/>
    </location>
</feature>
<evidence type="ECO:0000313" key="3">
    <source>
        <dbReference type="Proteomes" id="UP001189429"/>
    </source>
</evidence>